<dbReference type="PANTHER" id="PTHR48007:SF73">
    <property type="entry name" value="LEUCINE-RICH REPEAT-CONTAINING N-TERMINAL PLANT-TYPE DOMAIN-CONTAINING PROTEIN"/>
    <property type="match status" value="1"/>
</dbReference>
<dbReference type="FunFam" id="3.80.10.10:FF:000383">
    <property type="entry name" value="Leucine-rich repeat receptor protein kinase EMS1"/>
    <property type="match status" value="1"/>
</dbReference>
<protein>
    <recommendedName>
        <fullName evidence="9">Leucine-rich repeat-containing N-terminal plant-type domain-containing protein</fullName>
    </recommendedName>
</protein>
<evidence type="ECO:0000256" key="4">
    <source>
        <dbReference type="ARBA" id="ARBA00022737"/>
    </source>
</evidence>
<evidence type="ECO:0000313" key="7">
    <source>
        <dbReference type="EMBL" id="OAD66475.1"/>
    </source>
</evidence>
<dbReference type="PANTHER" id="PTHR48007">
    <property type="entry name" value="LEUCINE-RICH REPEAT RECEPTOR-LIKE PROTEIN KINASE PXC1"/>
    <property type="match status" value="1"/>
</dbReference>
<dbReference type="FunFam" id="3.80.10.10:FF:000041">
    <property type="entry name" value="LRR receptor-like serine/threonine-protein kinase ERECTA"/>
    <property type="match status" value="1"/>
</dbReference>
<evidence type="ECO:0000256" key="2">
    <source>
        <dbReference type="ARBA" id="ARBA00022475"/>
    </source>
</evidence>
<reference evidence="8" key="1">
    <citation type="submission" date="2015-06" db="EMBL/GenBank/DDBJ databases">
        <title>Expansion of signal transduction pathways in fungi by whole-genome duplication.</title>
        <authorList>
            <consortium name="DOE Joint Genome Institute"/>
            <person name="Corrochano L.M."/>
            <person name="Kuo A."/>
            <person name="Marcet-Houben M."/>
            <person name="Polaino S."/>
            <person name="Salamov A."/>
            <person name="Villalobos J.M."/>
            <person name="Alvarez M.I."/>
            <person name="Avalos J."/>
            <person name="Benito E.P."/>
            <person name="Benoit I."/>
            <person name="Burger G."/>
            <person name="Camino L.P."/>
            <person name="Canovas D."/>
            <person name="Cerda-Olmedo E."/>
            <person name="Cheng J.-F."/>
            <person name="Dominguez A."/>
            <person name="Elias M."/>
            <person name="Eslava A.P."/>
            <person name="Glaser F."/>
            <person name="Grimwood J."/>
            <person name="Gutierrez G."/>
            <person name="Heitman J."/>
            <person name="Henrissat B."/>
            <person name="Iturriaga E.A."/>
            <person name="Lang B.F."/>
            <person name="Lavin J.L."/>
            <person name="Lee S."/>
            <person name="Li W."/>
            <person name="Lindquist E."/>
            <person name="Lopez-Garcia S."/>
            <person name="Luque E.M."/>
            <person name="Marcos A.T."/>
            <person name="Martin J."/>
            <person name="McCluskey K."/>
            <person name="Medina H.R."/>
            <person name="Miralles-Duran A."/>
            <person name="Miyazaki A."/>
            <person name="Munoz-Torres E."/>
            <person name="Oguiza J.A."/>
            <person name="Ohm R."/>
            <person name="Olmedo M."/>
            <person name="Orejas M."/>
            <person name="Ortiz-Castellanos L."/>
            <person name="Pisabarro A.G."/>
            <person name="Rodriguez-Romero J."/>
            <person name="Ruiz-Herrera J."/>
            <person name="Ruiz-Vazquez R."/>
            <person name="Sanz C."/>
            <person name="Schackwitz W."/>
            <person name="Schmutz J."/>
            <person name="Shahriari M."/>
            <person name="Shelest E."/>
            <person name="Silva-Franco F."/>
            <person name="Soanes D."/>
            <person name="Syed K."/>
            <person name="Tagua V.G."/>
            <person name="Talbot N.J."/>
            <person name="Thon M."/>
            <person name="De vries R.P."/>
            <person name="Wiebenga A."/>
            <person name="Yadav J.S."/>
            <person name="Braun E.L."/>
            <person name="Baker S."/>
            <person name="Garre V."/>
            <person name="Horwitz B."/>
            <person name="Torres-Martinez S."/>
            <person name="Idnurm A."/>
            <person name="Herrera-Estrella A."/>
            <person name="Gabaldon T."/>
            <person name="Grigoriev I.V."/>
        </authorList>
    </citation>
    <scope>NUCLEOTIDE SEQUENCE [LARGE SCALE GENOMIC DNA]</scope>
    <source>
        <strain evidence="8">NRRL 1555(-)</strain>
    </source>
</reference>
<dbReference type="Gene3D" id="3.80.10.10">
    <property type="entry name" value="Ribonuclease Inhibitor"/>
    <property type="match status" value="2"/>
</dbReference>
<dbReference type="AlphaFoldDB" id="A0A162WE21"/>
<dbReference type="GO" id="GO:0005886">
    <property type="term" value="C:plasma membrane"/>
    <property type="evidence" value="ECO:0007669"/>
    <property type="project" value="UniProtKB-SubCell"/>
</dbReference>
<dbReference type="InterPro" id="IPR046959">
    <property type="entry name" value="PRK1-6/SRF4-like"/>
</dbReference>
<dbReference type="InterPro" id="IPR001611">
    <property type="entry name" value="Leu-rich_rpt"/>
</dbReference>
<accession>A0A162WE21</accession>
<keyword evidence="2" id="KW-0472">Membrane</keyword>
<comment type="subcellular location">
    <subcellularLocation>
        <location evidence="1">Cell membrane</location>
    </subcellularLocation>
</comment>
<dbReference type="GeneID" id="28998364"/>
<feature type="compositionally biased region" description="Acidic residues" evidence="5">
    <location>
        <begin position="23"/>
        <end position="41"/>
    </location>
</feature>
<keyword evidence="6" id="KW-0732">Signal</keyword>
<sequence length="489" mass="53004">MNPRLLFLLLLGILVSIAYAQDEPEESLGEDQDYDSTEDDSSLIPPVSEEEAQPNDNSSSDGIDFVDPALSPETSPSDPGLSTVIPLNSIVSEATCSALSQWYKELGGTNWKTKTGWESTNMTSCCSWYNVHCSKFGQVDKINLSRNNLLGQLPDNLNNFPELIHLNQYLIRIFKFELFSDMSHNEITGSIPSSINSAIKLQTIKFDYNKLSGDLPPVLGSLPSLTNVHLKNNSFTGTVPAAWGSIPTLKGLFLSNNKLKGGFPVAIQTMPSLEVLYLDNNQFEGQIPPTIGSSLPHLTTLNLKGNRLLGSIPESMGSITSLTSLVLSHQMLNGSIPESLYGLSNLVSLDLSRNRLTGNLSEKISGLVKLQKLTMSHNGLSGPIPPQLGSLQKLQLLTLNYNMFNGQFPPAEAPKPLGYCYMVPNQFQVCSDTNSITDVNSLAFQCAVDCASTRRANSTQTSKASGQLDIYGLVTLIAIALGLISVTLL</sequence>
<proteinExistence type="predicted"/>
<evidence type="ECO:0000256" key="5">
    <source>
        <dbReference type="SAM" id="MobiDB-lite"/>
    </source>
</evidence>
<gene>
    <name evidence="7" type="ORF">PHYBLDRAFT_175286</name>
</gene>
<evidence type="ECO:0008006" key="9">
    <source>
        <dbReference type="Google" id="ProtNLM"/>
    </source>
</evidence>
<dbReference type="EMBL" id="KV441003">
    <property type="protein sequence ID" value="OAD66475.1"/>
    <property type="molecule type" value="Genomic_DNA"/>
</dbReference>
<feature type="region of interest" description="Disordered" evidence="5">
    <location>
        <begin position="23"/>
        <end position="81"/>
    </location>
</feature>
<dbReference type="InParanoid" id="A0A162WE21"/>
<evidence type="ECO:0000256" key="3">
    <source>
        <dbReference type="ARBA" id="ARBA00022614"/>
    </source>
</evidence>
<dbReference type="Pfam" id="PF00560">
    <property type="entry name" value="LRR_1"/>
    <property type="match status" value="2"/>
</dbReference>
<name>A0A162WE21_PHYB8</name>
<dbReference type="SUPFAM" id="SSF52058">
    <property type="entry name" value="L domain-like"/>
    <property type="match status" value="1"/>
</dbReference>
<evidence type="ECO:0000313" key="8">
    <source>
        <dbReference type="Proteomes" id="UP000077315"/>
    </source>
</evidence>
<dbReference type="SMART" id="SM00369">
    <property type="entry name" value="LRR_TYP"/>
    <property type="match status" value="5"/>
</dbReference>
<dbReference type="InterPro" id="IPR003591">
    <property type="entry name" value="Leu-rich_rpt_typical-subtyp"/>
</dbReference>
<dbReference type="VEuPathDB" id="FungiDB:PHYBLDRAFT_175286"/>
<organism evidence="7 8">
    <name type="scientific">Phycomyces blakesleeanus (strain ATCC 8743b / DSM 1359 / FGSC 10004 / NBRC 33097 / NRRL 1555)</name>
    <dbReference type="NCBI Taxonomy" id="763407"/>
    <lineage>
        <taxon>Eukaryota</taxon>
        <taxon>Fungi</taxon>
        <taxon>Fungi incertae sedis</taxon>
        <taxon>Mucoromycota</taxon>
        <taxon>Mucoromycotina</taxon>
        <taxon>Mucoromycetes</taxon>
        <taxon>Mucorales</taxon>
        <taxon>Phycomycetaceae</taxon>
        <taxon>Phycomyces</taxon>
    </lineage>
</organism>
<dbReference type="STRING" id="763407.A0A162WE21"/>
<keyword evidence="4" id="KW-0677">Repeat</keyword>
<dbReference type="Proteomes" id="UP000077315">
    <property type="component" value="Unassembled WGS sequence"/>
</dbReference>
<keyword evidence="2" id="KW-1003">Cell membrane</keyword>
<feature type="chain" id="PRO_5007840746" description="Leucine-rich repeat-containing N-terminal plant-type domain-containing protein" evidence="6">
    <location>
        <begin position="21"/>
        <end position="489"/>
    </location>
</feature>
<dbReference type="Pfam" id="PF13855">
    <property type="entry name" value="LRR_8"/>
    <property type="match status" value="2"/>
</dbReference>
<keyword evidence="3" id="KW-0433">Leucine-rich repeat</keyword>
<dbReference type="InterPro" id="IPR032675">
    <property type="entry name" value="LRR_dom_sf"/>
</dbReference>
<evidence type="ECO:0000256" key="6">
    <source>
        <dbReference type="SAM" id="SignalP"/>
    </source>
</evidence>
<dbReference type="RefSeq" id="XP_018284515.1">
    <property type="nucleotide sequence ID" value="XM_018437458.1"/>
</dbReference>
<feature type="signal peptide" evidence="6">
    <location>
        <begin position="1"/>
        <end position="20"/>
    </location>
</feature>
<dbReference type="OrthoDB" id="676979at2759"/>
<evidence type="ECO:0000256" key="1">
    <source>
        <dbReference type="ARBA" id="ARBA00004236"/>
    </source>
</evidence>
<keyword evidence="8" id="KW-1185">Reference proteome</keyword>